<keyword evidence="5 11" id="KW-0547">Nucleotide-binding</keyword>
<dbReference type="Pfam" id="PF02669">
    <property type="entry name" value="KdpC"/>
    <property type="match status" value="1"/>
</dbReference>
<dbReference type="InterPro" id="IPR003820">
    <property type="entry name" value="KdpC"/>
</dbReference>
<comment type="subunit">
    <text evidence="11">The system is composed of three essential subunits: KdpA, KdpB and KdpC.</text>
</comment>
<name>A0A1G7D1E6_RHOCA</name>
<evidence type="ECO:0000256" key="8">
    <source>
        <dbReference type="ARBA" id="ARBA00022989"/>
    </source>
</evidence>
<evidence type="ECO:0000256" key="7">
    <source>
        <dbReference type="ARBA" id="ARBA00022958"/>
    </source>
</evidence>
<dbReference type="PIRSF" id="PIRSF001296">
    <property type="entry name" value="K_ATPase_KdpC"/>
    <property type="match status" value="1"/>
</dbReference>
<accession>A0A1G7D1E6</accession>
<dbReference type="PANTHER" id="PTHR30042">
    <property type="entry name" value="POTASSIUM-TRANSPORTING ATPASE C CHAIN"/>
    <property type="match status" value="1"/>
</dbReference>
<dbReference type="NCBIfam" id="TIGR00681">
    <property type="entry name" value="kdpC"/>
    <property type="match status" value="1"/>
</dbReference>
<proteinExistence type="inferred from homology"/>
<comment type="function">
    <text evidence="11">Part of the high-affinity ATP-driven potassium transport (or Kdp) system, which catalyzes the hydrolysis of ATP coupled with the electrogenic transport of potassium into the cytoplasm. This subunit acts as a catalytic chaperone that increases the ATP-binding affinity of the ATP-hydrolyzing subunit KdpB by the formation of a transient KdpB/KdpC/ATP ternary complex.</text>
</comment>
<gene>
    <name evidence="11" type="primary">kdpC</name>
    <name evidence="12" type="ORF">SAMN04244550_00454</name>
</gene>
<evidence type="ECO:0000256" key="4">
    <source>
        <dbReference type="ARBA" id="ARBA00022692"/>
    </source>
</evidence>
<evidence type="ECO:0000256" key="6">
    <source>
        <dbReference type="ARBA" id="ARBA00022840"/>
    </source>
</evidence>
<dbReference type="OrthoDB" id="9788285at2"/>
<keyword evidence="7 11" id="KW-0630">Potassium</keyword>
<evidence type="ECO:0000313" key="12">
    <source>
        <dbReference type="EMBL" id="SDE45398.1"/>
    </source>
</evidence>
<keyword evidence="9 11" id="KW-0406">Ion transport</keyword>
<evidence type="ECO:0000256" key="11">
    <source>
        <dbReference type="HAMAP-Rule" id="MF_00276"/>
    </source>
</evidence>
<evidence type="ECO:0000256" key="2">
    <source>
        <dbReference type="ARBA" id="ARBA00022475"/>
    </source>
</evidence>
<dbReference type="AlphaFoldDB" id="A0A1G7D1E6"/>
<evidence type="ECO:0000256" key="3">
    <source>
        <dbReference type="ARBA" id="ARBA00022538"/>
    </source>
</evidence>
<keyword evidence="10 11" id="KW-0472">Membrane</keyword>
<dbReference type="GO" id="GO:0005886">
    <property type="term" value="C:plasma membrane"/>
    <property type="evidence" value="ECO:0007669"/>
    <property type="project" value="UniProtKB-SubCell"/>
</dbReference>
<dbReference type="EMBL" id="FNAY01000001">
    <property type="protein sequence ID" value="SDE45398.1"/>
    <property type="molecule type" value="Genomic_DNA"/>
</dbReference>
<dbReference type="NCBIfam" id="NF001454">
    <property type="entry name" value="PRK00315.1"/>
    <property type="match status" value="1"/>
</dbReference>
<evidence type="ECO:0000256" key="5">
    <source>
        <dbReference type="ARBA" id="ARBA00022741"/>
    </source>
</evidence>
<evidence type="ECO:0000256" key="9">
    <source>
        <dbReference type="ARBA" id="ARBA00023065"/>
    </source>
</evidence>
<keyword evidence="1 11" id="KW-0813">Transport</keyword>
<organism evidence="12 13">
    <name type="scientific">Rhodobacter capsulatus</name>
    <name type="common">Rhodopseudomonas capsulata</name>
    <dbReference type="NCBI Taxonomy" id="1061"/>
    <lineage>
        <taxon>Bacteria</taxon>
        <taxon>Pseudomonadati</taxon>
        <taxon>Pseudomonadota</taxon>
        <taxon>Alphaproteobacteria</taxon>
        <taxon>Rhodobacterales</taxon>
        <taxon>Rhodobacter group</taxon>
        <taxon>Rhodobacter</taxon>
    </lineage>
</organism>
<evidence type="ECO:0000313" key="13">
    <source>
        <dbReference type="Proteomes" id="UP000183812"/>
    </source>
</evidence>
<keyword evidence="3 11" id="KW-0633">Potassium transport</keyword>
<keyword evidence="8 11" id="KW-1133">Transmembrane helix</keyword>
<keyword evidence="4 11" id="KW-0812">Transmembrane</keyword>
<dbReference type="GO" id="GO:0005524">
    <property type="term" value="F:ATP binding"/>
    <property type="evidence" value="ECO:0007669"/>
    <property type="project" value="UniProtKB-UniRule"/>
</dbReference>
<keyword evidence="6 11" id="KW-0067">ATP-binding</keyword>
<keyword evidence="2 11" id="KW-1003">Cell membrane</keyword>
<sequence length="186" mass="19027">MISHLRPALVFVGGFTLLLGLAYPLSMTAIATTLLPHQAQGSLIRDGDRVLGSELVGQNFTAPGSFHPRPSAAATPYDAMASGGSNLGPLSQKLIDRVRADVAAAGLAAPVPADAVTASASGLDPDISPQNAQAQVARVAAARGIAPARVAELVERQTRQPILGIFGAPRVNVLALNRALDTLAAQ</sequence>
<reference evidence="12 13" key="1">
    <citation type="submission" date="2016-10" db="EMBL/GenBank/DDBJ databases">
        <authorList>
            <person name="de Groot N.N."/>
        </authorList>
    </citation>
    <scope>NUCLEOTIDE SEQUENCE [LARGE SCALE GENOMIC DNA]</scope>
    <source>
        <strain evidence="13">DSM 938 / 37b4</strain>
    </source>
</reference>
<protein>
    <recommendedName>
        <fullName evidence="11">Potassium-transporting ATPase KdpC subunit</fullName>
    </recommendedName>
    <alternativeName>
        <fullName evidence="11">ATP phosphohydrolase [potassium-transporting] C chain</fullName>
    </alternativeName>
    <alternativeName>
        <fullName evidence="11">Potassium-binding and translocating subunit C</fullName>
    </alternativeName>
    <alternativeName>
        <fullName evidence="11">Potassium-translocating ATPase C chain</fullName>
    </alternativeName>
</protein>
<dbReference type="GO" id="GO:0008556">
    <property type="term" value="F:P-type potassium transmembrane transporter activity"/>
    <property type="evidence" value="ECO:0007669"/>
    <property type="project" value="InterPro"/>
</dbReference>
<comment type="similarity">
    <text evidence="11">Belongs to the KdpC family.</text>
</comment>
<comment type="subcellular location">
    <subcellularLocation>
        <location evidence="11">Cell membrane</location>
        <topology evidence="11">Single-pass membrane protein</topology>
    </subcellularLocation>
</comment>
<dbReference type="PANTHER" id="PTHR30042:SF2">
    <property type="entry name" value="POTASSIUM-TRANSPORTING ATPASE KDPC SUBUNIT"/>
    <property type="match status" value="1"/>
</dbReference>
<evidence type="ECO:0000256" key="1">
    <source>
        <dbReference type="ARBA" id="ARBA00022448"/>
    </source>
</evidence>
<dbReference type="RefSeq" id="WP_074552626.1">
    <property type="nucleotide sequence ID" value="NZ_CP119563.1"/>
</dbReference>
<dbReference type="HAMAP" id="MF_00276">
    <property type="entry name" value="KdpC"/>
    <property type="match status" value="1"/>
</dbReference>
<evidence type="ECO:0000256" key="10">
    <source>
        <dbReference type="ARBA" id="ARBA00023136"/>
    </source>
</evidence>
<dbReference type="Proteomes" id="UP000183812">
    <property type="component" value="Unassembled WGS sequence"/>
</dbReference>